<organism evidence="2 3">
    <name type="scientific">Kibdelosporangium persicum</name>
    <dbReference type="NCBI Taxonomy" id="2698649"/>
    <lineage>
        <taxon>Bacteria</taxon>
        <taxon>Bacillati</taxon>
        <taxon>Actinomycetota</taxon>
        <taxon>Actinomycetes</taxon>
        <taxon>Pseudonocardiales</taxon>
        <taxon>Pseudonocardiaceae</taxon>
        <taxon>Kibdelosporangium</taxon>
    </lineage>
</organism>
<sequence length="314" mass="34911">MTREVGLVLTRPPSGVDWDFGGYCYGVEPLTLPMPGAPDRPETEPSADLRAACEQIRAIGESGVPEGLIERCQDEGELYWFRWITGHQISFAVWRLMSQLLDDVTEGRTDAATATRPLCSYVRTYCAMLLYAGSCPIDVYREVIRPSMRLQHRSFSGSWAPDYWPVRNLLRARPSPFSRFPELAEEIRLHQVVHDHVAANLVPDGKSLLRQSSVRRQDMRLLHLFYDNYFLTMRAPVSRTTVVAQLIRRMVAIAQDVAVNSLHPGGAAGSGQRADEVVACENGITEILAQAAHHAAGSAPRSRPGVRSVSLSRS</sequence>
<name>A0ABX2FDF5_9PSEU</name>
<dbReference type="EMBL" id="JAAATY010000027">
    <property type="protein sequence ID" value="NRN69401.1"/>
    <property type="molecule type" value="Genomic_DNA"/>
</dbReference>
<evidence type="ECO:0000256" key="1">
    <source>
        <dbReference type="SAM" id="MobiDB-lite"/>
    </source>
</evidence>
<proteinExistence type="predicted"/>
<dbReference type="RefSeq" id="WP_173139560.1">
    <property type="nucleotide sequence ID" value="NZ_CBCSGW010000023.1"/>
</dbReference>
<keyword evidence="3" id="KW-1185">Reference proteome</keyword>
<gene>
    <name evidence="2" type="ORF">GC106_66580</name>
</gene>
<evidence type="ECO:0000313" key="2">
    <source>
        <dbReference type="EMBL" id="NRN69401.1"/>
    </source>
</evidence>
<reference evidence="2 3" key="1">
    <citation type="submission" date="2020-01" db="EMBL/GenBank/DDBJ databases">
        <title>Kibdelosporangium persica a novel Actinomycetes from a hot desert in Iran.</title>
        <authorList>
            <person name="Safaei N."/>
            <person name="Zaburannyi N."/>
            <person name="Mueller R."/>
            <person name="Wink J."/>
        </authorList>
    </citation>
    <scope>NUCLEOTIDE SEQUENCE [LARGE SCALE GENOMIC DNA]</scope>
    <source>
        <strain evidence="2 3">4NS15</strain>
    </source>
</reference>
<accession>A0ABX2FDF5</accession>
<dbReference type="Proteomes" id="UP000763557">
    <property type="component" value="Unassembled WGS sequence"/>
</dbReference>
<evidence type="ECO:0000313" key="3">
    <source>
        <dbReference type="Proteomes" id="UP000763557"/>
    </source>
</evidence>
<protein>
    <submittedName>
        <fullName evidence="2">L-tyrosine 3-hydroxylase</fullName>
    </submittedName>
</protein>
<feature type="region of interest" description="Disordered" evidence="1">
    <location>
        <begin position="295"/>
        <end position="314"/>
    </location>
</feature>
<comment type="caution">
    <text evidence="2">The sequence shown here is derived from an EMBL/GenBank/DDBJ whole genome shotgun (WGS) entry which is preliminary data.</text>
</comment>